<evidence type="ECO:0000313" key="2">
    <source>
        <dbReference type="EMBL" id="SEB33876.1"/>
    </source>
</evidence>
<dbReference type="Proteomes" id="UP000199622">
    <property type="component" value="Unassembled WGS sequence"/>
</dbReference>
<keyword evidence="3" id="KW-1185">Reference proteome</keyword>
<keyword evidence="1" id="KW-0472">Membrane</keyword>
<protein>
    <submittedName>
        <fullName evidence="2">Uncharacterized protein</fullName>
    </submittedName>
</protein>
<feature type="transmembrane region" description="Helical" evidence="1">
    <location>
        <begin position="73"/>
        <end position="97"/>
    </location>
</feature>
<organism evidence="2 3">
    <name type="scientific">Amycolatopsis tolypomycina</name>
    <dbReference type="NCBI Taxonomy" id="208445"/>
    <lineage>
        <taxon>Bacteria</taxon>
        <taxon>Bacillati</taxon>
        <taxon>Actinomycetota</taxon>
        <taxon>Actinomycetes</taxon>
        <taxon>Pseudonocardiales</taxon>
        <taxon>Pseudonocardiaceae</taxon>
        <taxon>Amycolatopsis</taxon>
    </lineage>
</organism>
<feature type="transmembrane region" description="Helical" evidence="1">
    <location>
        <begin position="42"/>
        <end position="61"/>
    </location>
</feature>
<dbReference type="AlphaFoldDB" id="A0A1H4IJN8"/>
<evidence type="ECO:0000256" key="1">
    <source>
        <dbReference type="SAM" id="Phobius"/>
    </source>
</evidence>
<keyword evidence="1" id="KW-0812">Transmembrane</keyword>
<reference evidence="3" key="1">
    <citation type="submission" date="2016-10" db="EMBL/GenBank/DDBJ databases">
        <authorList>
            <person name="Varghese N."/>
            <person name="Submissions S."/>
        </authorList>
    </citation>
    <scope>NUCLEOTIDE SEQUENCE [LARGE SCALE GENOMIC DNA]</scope>
    <source>
        <strain evidence="3">DSM 44544</strain>
    </source>
</reference>
<dbReference type="EMBL" id="FNSO01000002">
    <property type="protein sequence ID" value="SEB33876.1"/>
    <property type="molecule type" value="Genomic_DNA"/>
</dbReference>
<evidence type="ECO:0000313" key="3">
    <source>
        <dbReference type="Proteomes" id="UP000199622"/>
    </source>
</evidence>
<name>A0A1H4IJN8_9PSEU</name>
<keyword evidence="1" id="KW-1133">Transmembrane helix</keyword>
<sequence length="129" mass="13786">MHGPTQLFTVIALVSLPTVMYGGYALMGVLRDRKLTEHQRAMFRAGHAHAGVLLILALVALQILSRTKLPDTTLWIACFLLLFGILAQSGGFFLHLIPNRSKLGGRVTSVGAVLLAAATLLTAYGVAFA</sequence>
<proteinExistence type="predicted"/>
<dbReference type="STRING" id="208445.SAMN04489727_0861"/>
<dbReference type="OrthoDB" id="3540634at2"/>
<dbReference type="RefSeq" id="WP_091304522.1">
    <property type="nucleotide sequence ID" value="NZ_FNSO01000002.1"/>
</dbReference>
<feature type="transmembrane region" description="Helical" evidence="1">
    <location>
        <begin position="6"/>
        <end position="30"/>
    </location>
</feature>
<gene>
    <name evidence="2" type="ORF">SAMN04489727_0861</name>
</gene>
<accession>A0A1H4IJN8</accession>
<feature type="transmembrane region" description="Helical" evidence="1">
    <location>
        <begin position="109"/>
        <end position="127"/>
    </location>
</feature>